<keyword evidence="5" id="KW-1185">Reference proteome</keyword>
<keyword evidence="2" id="KW-0812">Transmembrane</keyword>
<feature type="transmembrane region" description="Helical" evidence="2">
    <location>
        <begin position="209"/>
        <end position="227"/>
    </location>
</feature>
<dbReference type="PANTHER" id="PTHR23117:SF18">
    <property type="entry name" value="LEUCINE-RICH REPEAT AND GUANYLATE KINASE DOMAIN-CONTAINING PROTEIN"/>
    <property type="match status" value="1"/>
</dbReference>
<dbReference type="AlphaFoldDB" id="A0A3Q2EHV6"/>
<dbReference type="GO" id="GO:0005829">
    <property type="term" value="C:cytosol"/>
    <property type="evidence" value="ECO:0007669"/>
    <property type="project" value="TreeGrafter"/>
</dbReference>
<dbReference type="InterPro" id="IPR008144">
    <property type="entry name" value="Guanylate_kin-like_dom"/>
</dbReference>
<keyword evidence="1" id="KW-0808">Transferase</keyword>
<name>A0A3Q2EHV6_CYPVA</name>
<evidence type="ECO:0000259" key="3">
    <source>
        <dbReference type="PROSITE" id="PS50052"/>
    </source>
</evidence>
<protein>
    <recommendedName>
        <fullName evidence="3">Guanylate kinase-like domain-containing protein</fullName>
    </recommendedName>
</protein>
<dbReference type="InterPro" id="IPR027417">
    <property type="entry name" value="P-loop_NTPase"/>
</dbReference>
<keyword evidence="2" id="KW-0472">Membrane</keyword>
<feature type="domain" description="Guanylate kinase-like" evidence="3">
    <location>
        <begin position="27"/>
        <end position="230"/>
    </location>
</feature>
<proteinExistence type="predicted"/>
<evidence type="ECO:0000313" key="4">
    <source>
        <dbReference type="Ensembl" id="ENSCVAP00000032118.1"/>
    </source>
</evidence>
<dbReference type="SUPFAM" id="SSF52540">
    <property type="entry name" value="P-loop containing nucleoside triphosphate hydrolases"/>
    <property type="match status" value="1"/>
</dbReference>
<reference evidence="4" key="2">
    <citation type="submission" date="2025-09" db="UniProtKB">
        <authorList>
            <consortium name="Ensembl"/>
        </authorList>
    </citation>
    <scope>IDENTIFICATION</scope>
</reference>
<dbReference type="PROSITE" id="PS50052">
    <property type="entry name" value="GUANYLATE_KINASE_2"/>
    <property type="match status" value="1"/>
</dbReference>
<sequence>MLDGSKCRTWSFVRFHCSNSPASESPDLMLVLTGPEGCGKEVLVRRLCQEFGEYFGVGICHTTRKPYIGEENGIDYHFVSEEDFQSLGKFIQTMQYNGHMFGLTREAIEEVVEDGLVCCRLIFFQGVLSLKKTYFEPRYILLIPTQMEKFISHLKSLKLHPPAQIDFASSCVFIYVLVKDYLLAEKEEEEGKTNSGFFSVSSSTGVTPFTFSYLIHLTIFVILSLIISRV</sequence>
<evidence type="ECO:0000256" key="2">
    <source>
        <dbReference type="SAM" id="Phobius"/>
    </source>
</evidence>
<dbReference type="STRING" id="28743.ENSCVAP00000032118"/>
<dbReference type="InterPro" id="IPR008145">
    <property type="entry name" value="GK/Ca_channel_bsu"/>
</dbReference>
<dbReference type="GO" id="GO:0004385">
    <property type="term" value="F:GMP kinase activity"/>
    <property type="evidence" value="ECO:0007669"/>
    <property type="project" value="TreeGrafter"/>
</dbReference>
<evidence type="ECO:0000313" key="5">
    <source>
        <dbReference type="Proteomes" id="UP000265020"/>
    </source>
</evidence>
<dbReference type="Pfam" id="PF00625">
    <property type="entry name" value="Guanylate_kin"/>
    <property type="match status" value="1"/>
</dbReference>
<evidence type="ECO:0000256" key="1">
    <source>
        <dbReference type="ARBA" id="ARBA00022679"/>
    </source>
</evidence>
<dbReference type="SMART" id="SM00072">
    <property type="entry name" value="GuKc"/>
    <property type="match status" value="1"/>
</dbReference>
<dbReference type="GeneTree" id="ENSGT00940000157992"/>
<dbReference type="PANTHER" id="PTHR23117">
    <property type="entry name" value="GUANYLATE KINASE-RELATED"/>
    <property type="match status" value="1"/>
</dbReference>
<dbReference type="Ensembl" id="ENSCVAT00000027625.1">
    <property type="protein sequence ID" value="ENSCVAP00000032118.1"/>
    <property type="gene ID" value="ENSCVAG00000021966.1"/>
</dbReference>
<dbReference type="Gene3D" id="3.40.50.300">
    <property type="entry name" value="P-loop containing nucleotide triphosphate hydrolases"/>
    <property type="match status" value="1"/>
</dbReference>
<dbReference type="Proteomes" id="UP000265020">
    <property type="component" value="Unassembled WGS sequence"/>
</dbReference>
<reference evidence="4" key="1">
    <citation type="submission" date="2025-08" db="UniProtKB">
        <authorList>
            <consortium name="Ensembl"/>
        </authorList>
    </citation>
    <scope>IDENTIFICATION</scope>
</reference>
<accession>A0A3Q2EHV6</accession>
<organism evidence="4 5">
    <name type="scientific">Cyprinodon variegatus</name>
    <name type="common">Sheepshead minnow</name>
    <dbReference type="NCBI Taxonomy" id="28743"/>
    <lineage>
        <taxon>Eukaryota</taxon>
        <taxon>Metazoa</taxon>
        <taxon>Chordata</taxon>
        <taxon>Craniata</taxon>
        <taxon>Vertebrata</taxon>
        <taxon>Euteleostomi</taxon>
        <taxon>Actinopterygii</taxon>
        <taxon>Neopterygii</taxon>
        <taxon>Teleostei</taxon>
        <taxon>Neoteleostei</taxon>
        <taxon>Acanthomorphata</taxon>
        <taxon>Ovalentaria</taxon>
        <taxon>Atherinomorphae</taxon>
        <taxon>Cyprinodontiformes</taxon>
        <taxon>Cyprinodontidae</taxon>
        <taxon>Cyprinodon</taxon>
    </lineage>
</organism>
<dbReference type="CDD" id="cd00071">
    <property type="entry name" value="GMPK"/>
    <property type="match status" value="1"/>
</dbReference>
<keyword evidence="2" id="KW-1133">Transmembrane helix</keyword>